<dbReference type="Pfam" id="PF00905">
    <property type="entry name" value="Transpeptidase"/>
    <property type="match status" value="1"/>
</dbReference>
<organism evidence="7 8">
    <name type="scientific">Scopulibacillus cellulosilyticus</name>
    <dbReference type="NCBI Taxonomy" id="2665665"/>
    <lineage>
        <taxon>Bacteria</taxon>
        <taxon>Bacillati</taxon>
        <taxon>Bacillota</taxon>
        <taxon>Bacilli</taxon>
        <taxon>Bacillales</taxon>
        <taxon>Sporolactobacillaceae</taxon>
        <taxon>Scopulibacillus</taxon>
    </lineage>
</organism>
<dbReference type="PANTHER" id="PTHR30627">
    <property type="entry name" value="PEPTIDOGLYCAN D,D-TRANSPEPTIDASE"/>
    <property type="match status" value="1"/>
</dbReference>
<sequence length="726" mass="79763">MQRKNKSINKWAAIVASAFLLLFCIVIGRFTYLAVGKESAGHKLVNLGEKQWKHVKVVDAHRGNIYGRNGQPLAEDIPAYTLYAVLSHNAPSYVKDKDKTASELAPILDMSKDDILKILNKKSAFQVQFGSSGTKLSYNKKKQIEKLHLPGLGFITDSKRYYPNGEFASQVIGTTRENPDTGKQQGVLGIEKSLNKYLTEQDGVISYYGARDGVIMPDAKQHMKKPHDGDNVYLTIDNRIQSIMDNTMNKVEKEYKPKRMIAIAADPKTGKILAMSDRPSFNPNSNSIKNYTNFAISPPYEPGSVMKIFTLAAAINEGVYNGNATYESGSYKVGGVTIHDWNQSGWGRITFNEGLERSSNVAFSILADKVLGTDRLHDYLKRFGFDKKTGIDLPNEGNSLMDWSQKANQVETSFGQSSAFTAIQIVQAATAIANDGKMMKPYVIDKVEDPNKHKTVIDHKPEIVGRPITKDTAEKERKLLRTVVTGKYGTGHPYNIKGYDVIGKTGTAQIAENGKYLVGKDNYIFSFLGMAPEKDPKLLVYVAVDRPHLKPTENGDEPIADIFNPVMSNGLQYRDIEPGKDTASQSEKATANDQSVKLDDVVGEPIDGAASKLKAKGLDVVTIGKGNVTKQTPFSGTKLMKGSKVILVGEGQLKMPDLSGWSMADALKLADVLLMKPNMLGNGYVTEQKPAAGSTVKEGDNLILKFEQMPQGDTSDKHKSKKSSEN</sequence>
<dbReference type="RefSeq" id="WP_380964582.1">
    <property type="nucleotide sequence ID" value="NZ_JBHTCO010000004.1"/>
</dbReference>
<evidence type="ECO:0000256" key="1">
    <source>
        <dbReference type="ARBA" id="ARBA00004370"/>
    </source>
</evidence>
<keyword evidence="5" id="KW-0812">Transmembrane</keyword>
<dbReference type="SUPFAM" id="SSF56601">
    <property type="entry name" value="beta-lactamase/transpeptidase-like"/>
    <property type="match status" value="1"/>
</dbReference>
<dbReference type="InterPro" id="IPR050515">
    <property type="entry name" value="Beta-lactam/transpept"/>
</dbReference>
<dbReference type="InterPro" id="IPR012338">
    <property type="entry name" value="Beta-lactam/transpept-like"/>
</dbReference>
<dbReference type="SMART" id="SM00740">
    <property type="entry name" value="PASTA"/>
    <property type="match status" value="2"/>
</dbReference>
<accession>A0ABW2PUZ8</accession>
<reference evidence="8" key="1">
    <citation type="journal article" date="2019" name="Int. J. Syst. Evol. Microbiol.">
        <title>The Global Catalogue of Microorganisms (GCM) 10K type strain sequencing project: providing services to taxonomists for standard genome sequencing and annotation.</title>
        <authorList>
            <consortium name="The Broad Institute Genomics Platform"/>
            <consortium name="The Broad Institute Genome Sequencing Center for Infectious Disease"/>
            <person name="Wu L."/>
            <person name="Ma J."/>
        </authorList>
    </citation>
    <scope>NUCLEOTIDE SEQUENCE [LARGE SCALE GENOMIC DNA]</scope>
    <source>
        <strain evidence="8">CGMCC 1.16305</strain>
    </source>
</reference>
<gene>
    <name evidence="7" type="ORF">ACFQRG_05610</name>
</gene>
<feature type="domain" description="PASTA" evidence="6">
    <location>
        <begin position="649"/>
        <end position="708"/>
    </location>
</feature>
<comment type="caution">
    <text evidence="7">The sequence shown here is derived from an EMBL/GenBank/DDBJ whole genome shotgun (WGS) entry which is preliminary data.</text>
</comment>
<proteinExistence type="inferred from homology"/>
<dbReference type="Gene3D" id="3.30.10.20">
    <property type="match status" value="1"/>
</dbReference>
<feature type="region of interest" description="Disordered" evidence="4">
    <location>
        <begin position="707"/>
        <end position="726"/>
    </location>
</feature>
<evidence type="ECO:0000313" key="8">
    <source>
        <dbReference type="Proteomes" id="UP001596505"/>
    </source>
</evidence>
<dbReference type="CDD" id="cd06575">
    <property type="entry name" value="PASTA_Pbp2x-like_2"/>
    <property type="match status" value="1"/>
</dbReference>
<keyword evidence="3 5" id="KW-0472">Membrane</keyword>
<dbReference type="Gene3D" id="3.40.710.10">
    <property type="entry name" value="DD-peptidase/beta-lactamase superfamily"/>
    <property type="match status" value="1"/>
</dbReference>
<dbReference type="InterPro" id="IPR005311">
    <property type="entry name" value="PBP_dimer"/>
</dbReference>
<feature type="domain" description="PASTA" evidence="6">
    <location>
        <begin position="592"/>
        <end position="648"/>
    </location>
</feature>
<dbReference type="InterPro" id="IPR001460">
    <property type="entry name" value="PCN-bd_Tpept"/>
</dbReference>
<evidence type="ECO:0000256" key="4">
    <source>
        <dbReference type="SAM" id="MobiDB-lite"/>
    </source>
</evidence>
<comment type="subcellular location">
    <subcellularLocation>
        <location evidence="1">Membrane</location>
    </subcellularLocation>
</comment>
<keyword evidence="5" id="KW-1133">Transmembrane helix</keyword>
<dbReference type="Gene3D" id="3.90.1310.10">
    <property type="entry name" value="Penicillin-binding protein 2a (Domain 2)"/>
    <property type="match status" value="1"/>
</dbReference>
<dbReference type="Pfam" id="PF03793">
    <property type="entry name" value="PASTA"/>
    <property type="match status" value="2"/>
</dbReference>
<protein>
    <submittedName>
        <fullName evidence="7">Penicillin-binding transpeptidase domain-containing protein</fullName>
    </submittedName>
</protein>
<dbReference type="SUPFAM" id="SSF56519">
    <property type="entry name" value="Penicillin binding protein dimerisation domain"/>
    <property type="match status" value="1"/>
</dbReference>
<evidence type="ECO:0000256" key="2">
    <source>
        <dbReference type="ARBA" id="ARBA00007171"/>
    </source>
</evidence>
<evidence type="ECO:0000259" key="6">
    <source>
        <dbReference type="PROSITE" id="PS51178"/>
    </source>
</evidence>
<feature type="compositionally biased region" description="Polar residues" evidence="4">
    <location>
        <begin position="582"/>
        <end position="594"/>
    </location>
</feature>
<dbReference type="PANTHER" id="PTHR30627:SF26">
    <property type="entry name" value="PENICILLIN-BINDING PROTEIN 2B"/>
    <property type="match status" value="1"/>
</dbReference>
<dbReference type="EMBL" id="JBHTCO010000004">
    <property type="protein sequence ID" value="MFC7392455.1"/>
    <property type="molecule type" value="Genomic_DNA"/>
</dbReference>
<feature type="transmembrane region" description="Helical" evidence="5">
    <location>
        <begin position="12"/>
        <end position="35"/>
    </location>
</feature>
<dbReference type="Gene3D" id="2.20.70.70">
    <property type="match status" value="1"/>
</dbReference>
<dbReference type="InterPro" id="IPR005543">
    <property type="entry name" value="PASTA_dom"/>
</dbReference>
<dbReference type="PROSITE" id="PS51178">
    <property type="entry name" value="PASTA"/>
    <property type="match status" value="2"/>
</dbReference>
<dbReference type="InterPro" id="IPR036138">
    <property type="entry name" value="PBP_dimer_sf"/>
</dbReference>
<feature type="region of interest" description="Disordered" evidence="4">
    <location>
        <begin position="575"/>
        <end position="594"/>
    </location>
</feature>
<comment type="similarity">
    <text evidence="2">Belongs to the transpeptidase family.</text>
</comment>
<dbReference type="CDD" id="cd06576">
    <property type="entry name" value="PASTA_Pbp2x-like_1"/>
    <property type="match status" value="1"/>
</dbReference>
<evidence type="ECO:0000313" key="7">
    <source>
        <dbReference type="EMBL" id="MFC7392455.1"/>
    </source>
</evidence>
<dbReference type="Proteomes" id="UP001596505">
    <property type="component" value="Unassembled WGS sequence"/>
</dbReference>
<dbReference type="Pfam" id="PF03717">
    <property type="entry name" value="PBP_dimer"/>
    <property type="match status" value="1"/>
</dbReference>
<dbReference type="SUPFAM" id="SSF54184">
    <property type="entry name" value="Penicillin-binding protein 2x (pbp-2x), c-terminal domain"/>
    <property type="match status" value="2"/>
</dbReference>
<name>A0ABW2PUZ8_9BACL</name>
<dbReference type="Gene3D" id="3.30.70.2110">
    <property type="match status" value="1"/>
</dbReference>
<feature type="compositionally biased region" description="Basic and acidic residues" evidence="4">
    <location>
        <begin position="714"/>
        <end position="726"/>
    </location>
</feature>
<evidence type="ECO:0000256" key="5">
    <source>
        <dbReference type="SAM" id="Phobius"/>
    </source>
</evidence>
<keyword evidence="8" id="KW-1185">Reference proteome</keyword>
<evidence type="ECO:0000256" key="3">
    <source>
        <dbReference type="ARBA" id="ARBA00023136"/>
    </source>
</evidence>